<protein>
    <recommendedName>
        <fullName evidence="3">Type II toxin-antitoxin system RelE/ParE family toxin</fullName>
    </recommendedName>
</protein>
<accession>A0A4U1C195</accession>
<dbReference type="RefSeq" id="WP_136825548.1">
    <property type="nucleotide sequence ID" value="NZ_SWBP01000002.1"/>
</dbReference>
<evidence type="ECO:0000313" key="1">
    <source>
        <dbReference type="EMBL" id="TKB98734.1"/>
    </source>
</evidence>
<name>A0A4U1C195_9SPHI</name>
<dbReference type="EMBL" id="SWBP01000002">
    <property type="protein sequence ID" value="TKB98734.1"/>
    <property type="molecule type" value="Genomic_DNA"/>
</dbReference>
<evidence type="ECO:0000313" key="2">
    <source>
        <dbReference type="Proteomes" id="UP000308181"/>
    </source>
</evidence>
<organism evidence="1 2">
    <name type="scientific">Pedobacter cryophilus</name>
    <dbReference type="NCBI Taxonomy" id="2571271"/>
    <lineage>
        <taxon>Bacteria</taxon>
        <taxon>Pseudomonadati</taxon>
        <taxon>Bacteroidota</taxon>
        <taxon>Sphingobacteriia</taxon>
        <taxon>Sphingobacteriales</taxon>
        <taxon>Sphingobacteriaceae</taxon>
        <taxon>Pedobacter</taxon>
    </lineage>
</organism>
<comment type="caution">
    <text evidence="1">The sequence shown here is derived from an EMBL/GenBank/DDBJ whole genome shotgun (WGS) entry which is preliminary data.</text>
</comment>
<sequence>MTPSNIIWSPTARLTYFNILEYLNEKWTIKELKFFINRTETVIQNISIHPKLYSYSKESDIYKCVLVKQVSLFYIIKDEYVELLIFWDNRQDLTKLSNI</sequence>
<proteinExistence type="predicted"/>
<dbReference type="Proteomes" id="UP000308181">
    <property type="component" value="Unassembled WGS sequence"/>
</dbReference>
<reference evidence="1 2" key="1">
    <citation type="submission" date="2019-04" db="EMBL/GenBank/DDBJ databases">
        <title>Pedobacter sp. AR-3-17 sp. nov., isolated from Arctic soil.</title>
        <authorList>
            <person name="Dahal R.H."/>
            <person name="Kim D.-U."/>
        </authorList>
    </citation>
    <scope>NUCLEOTIDE SEQUENCE [LARGE SCALE GENOMIC DNA]</scope>
    <source>
        <strain evidence="1 2">AR-3-17</strain>
    </source>
</reference>
<dbReference type="Gene3D" id="3.30.2310.20">
    <property type="entry name" value="RelE-like"/>
    <property type="match status" value="1"/>
</dbReference>
<evidence type="ECO:0008006" key="3">
    <source>
        <dbReference type="Google" id="ProtNLM"/>
    </source>
</evidence>
<keyword evidence="2" id="KW-1185">Reference proteome</keyword>
<dbReference type="InterPro" id="IPR035093">
    <property type="entry name" value="RelE/ParE_toxin_dom_sf"/>
</dbReference>
<gene>
    <name evidence="1" type="ORF">FA046_06350</name>
</gene>
<dbReference type="AlphaFoldDB" id="A0A4U1C195"/>
<dbReference type="OrthoDB" id="1098070at2"/>